<keyword evidence="1" id="KW-0472">Membrane</keyword>
<dbReference type="InterPro" id="IPR052920">
    <property type="entry name" value="DNA-binding_regulatory"/>
</dbReference>
<evidence type="ECO:0000259" key="2">
    <source>
        <dbReference type="Pfam" id="PF12146"/>
    </source>
</evidence>
<protein>
    <submittedName>
        <fullName evidence="3">Alpha/beta hydrolase</fullName>
    </submittedName>
</protein>
<proteinExistence type="predicted"/>
<name>A0A921GH92_9ACTN</name>
<comment type="caution">
    <text evidence="3">The sequence shown here is derived from an EMBL/GenBank/DDBJ whole genome shotgun (WGS) entry which is preliminary data.</text>
</comment>
<gene>
    <name evidence="3" type="ORF">K8U72_10675</name>
</gene>
<dbReference type="AlphaFoldDB" id="A0A921GH92"/>
<organism evidence="3 4">
    <name type="scientific">Thermophilibacter provencensis</name>
    <dbReference type="NCBI Taxonomy" id="1852386"/>
    <lineage>
        <taxon>Bacteria</taxon>
        <taxon>Bacillati</taxon>
        <taxon>Actinomycetota</taxon>
        <taxon>Coriobacteriia</taxon>
        <taxon>Coriobacteriales</taxon>
        <taxon>Atopobiaceae</taxon>
        <taxon>Thermophilibacter</taxon>
    </lineage>
</organism>
<reference evidence="3" key="2">
    <citation type="submission" date="2021-09" db="EMBL/GenBank/DDBJ databases">
        <authorList>
            <person name="Gilroy R."/>
        </authorList>
    </citation>
    <scope>NUCLEOTIDE SEQUENCE</scope>
    <source>
        <strain evidence="3">CHK124-7917</strain>
    </source>
</reference>
<evidence type="ECO:0000313" key="3">
    <source>
        <dbReference type="EMBL" id="HJF46221.1"/>
    </source>
</evidence>
<keyword evidence="1" id="KW-1133">Transmembrane helix</keyword>
<feature type="domain" description="Serine aminopeptidase S33" evidence="2">
    <location>
        <begin position="116"/>
        <end position="200"/>
    </location>
</feature>
<keyword evidence="3" id="KW-0378">Hydrolase</keyword>
<dbReference type="PANTHER" id="PTHR43358">
    <property type="entry name" value="ALPHA/BETA-HYDROLASE"/>
    <property type="match status" value="1"/>
</dbReference>
<accession>A0A921GH92</accession>
<dbReference type="PANTHER" id="PTHR43358:SF4">
    <property type="entry name" value="ALPHA_BETA HYDROLASE FOLD-1 DOMAIN-CONTAINING PROTEIN"/>
    <property type="match status" value="1"/>
</dbReference>
<keyword evidence="1" id="KW-0812">Transmembrane</keyword>
<dbReference type="SUPFAM" id="SSF53474">
    <property type="entry name" value="alpha/beta-Hydrolases"/>
    <property type="match status" value="1"/>
</dbReference>
<evidence type="ECO:0000256" key="1">
    <source>
        <dbReference type="SAM" id="Phobius"/>
    </source>
</evidence>
<feature type="transmembrane region" description="Helical" evidence="1">
    <location>
        <begin position="12"/>
        <end position="34"/>
    </location>
</feature>
<evidence type="ECO:0000313" key="4">
    <source>
        <dbReference type="Proteomes" id="UP000697330"/>
    </source>
</evidence>
<dbReference type="RefSeq" id="WP_274959762.1">
    <property type="nucleotide sequence ID" value="NZ_DYWQ01000165.1"/>
</dbReference>
<dbReference type="Pfam" id="PF12146">
    <property type="entry name" value="Hydrolase_4"/>
    <property type="match status" value="1"/>
</dbReference>
<sequence>MALARRTKRIVTAVVGALVALTLVGLGFVGNFLVDFALNPHAEVSMARSMGSGRVSGLEGSREAKADDAYAETAAAWFDATRESVSHQAEDGTVLLGWRLDGAEDAAYSDGHTWAVVCHGYVGEPADMAKYAYHFAQMGMSVLMPAARGHERNVDAGLIQMGWQDAHDLIGWIEDIVAADPEARIMLFGVSMGGFEVMAASGLDGLSENVCLAVEDCGYTSVWDEFVVQLDNVFGLPSFPILNVADAACLLRAGYTFESASAVESLRQASVPMLFIHGDEDDFVPFSMLDECYEACASEQKERLVVPGAGHGLSASTDPELYWGTVDAFVGRYL</sequence>
<dbReference type="EMBL" id="DYWQ01000165">
    <property type="protein sequence ID" value="HJF46221.1"/>
    <property type="molecule type" value="Genomic_DNA"/>
</dbReference>
<dbReference type="InterPro" id="IPR022742">
    <property type="entry name" value="Hydrolase_4"/>
</dbReference>
<dbReference type="Gene3D" id="3.40.50.1820">
    <property type="entry name" value="alpha/beta hydrolase"/>
    <property type="match status" value="1"/>
</dbReference>
<dbReference type="GO" id="GO:0016787">
    <property type="term" value="F:hydrolase activity"/>
    <property type="evidence" value="ECO:0007669"/>
    <property type="project" value="UniProtKB-KW"/>
</dbReference>
<reference evidence="3" key="1">
    <citation type="journal article" date="2021" name="PeerJ">
        <title>Extensive microbial diversity within the chicken gut microbiome revealed by metagenomics and culture.</title>
        <authorList>
            <person name="Gilroy R."/>
            <person name="Ravi A."/>
            <person name="Getino M."/>
            <person name="Pursley I."/>
            <person name="Horton D.L."/>
            <person name="Alikhan N.F."/>
            <person name="Baker D."/>
            <person name="Gharbi K."/>
            <person name="Hall N."/>
            <person name="Watson M."/>
            <person name="Adriaenssens E.M."/>
            <person name="Foster-Nyarko E."/>
            <person name="Jarju S."/>
            <person name="Secka A."/>
            <person name="Antonio M."/>
            <person name="Oren A."/>
            <person name="Chaudhuri R.R."/>
            <person name="La Ragione R."/>
            <person name="Hildebrand F."/>
            <person name="Pallen M.J."/>
        </authorList>
    </citation>
    <scope>NUCLEOTIDE SEQUENCE</scope>
    <source>
        <strain evidence="3">CHK124-7917</strain>
    </source>
</reference>
<dbReference type="Proteomes" id="UP000697330">
    <property type="component" value="Unassembled WGS sequence"/>
</dbReference>
<dbReference type="InterPro" id="IPR029058">
    <property type="entry name" value="AB_hydrolase_fold"/>
</dbReference>